<evidence type="ECO:0008006" key="4">
    <source>
        <dbReference type="Google" id="ProtNLM"/>
    </source>
</evidence>
<name>A0ABS0Y843_9HYPH</name>
<organism evidence="2 3">
    <name type="scientific">Microvirga splendida</name>
    <dbReference type="NCBI Taxonomy" id="2795727"/>
    <lineage>
        <taxon>Bacteria</taxon>
        <taxon>Pseudomonadati</taxon>
        <taxon>Pseudomonadota</taxon>
        <taxon>Alphaproteobacteria</taxon>
        <taxon>Hyphomicrobiales</taxon>
        <taxon>Methylobacteriaceae</taxon>
        <taxon>Microvirga</taxon>
    </lineage>
</organism>
<protein>
    <recommendedName>
        <fullName evidence="4">DUF2946 domain-containing protein</fullName>
    </recommendedName>
</protein>
<dbReference type="Proteomes" id="UP000620670">
    <property type="component" value="Unassembled WGS sequence"/>
</dbReference>
<sequence length="127" mass="12935">MRRRTSAQGWTRAAIAVVMAYAFVLQALLLSASGAVHAAAAAAEPQGIICLQDGSSAPDHSPAKAHGNLCCTLSCHGSGPAGPLPGAVVLERIVPVAVMGDRPADQPRLRLTSNVLPLGSRAPPRLG</sequence>
<feature type="signal peptide" evidence="1">
    <location>
        <begin position="1"/>
        <end position="38"/>
    </location>
</feature>
<feature type="chain" id="PRO_5046305710" description="DUF2946 domain-containing protein" evidence="1">
    <location>
        <begin position="39"/>
        <end position="127"/>
    </location>
</feature>
<evidence type="ECO:0000313" key="2">
    <source>
        <dbReference type="EMBL" id="MBJ6128220.1"/>
    </source>
</evidence>
<proteinExistence type="predicted"/>
<keyword evidence="3" id="KW-1185">Reference proteome</keyword>
<dbReference type="RefSeq" id="WP_199051495.1">
    <property type="nucleotide sequence ID" value="NZ_JAELXT010000042.1"/>
</dbReference>
<evidence type="ECO:0000313" key="3">
    <source>
        <dbReference type="Proteomes" id="UP000620670"/>
    </source>
</evidence>
<gene>
    <name evidence="2" type="ORF">JAO75_22730</name>
</gene>
<comment type="caution">
    <text evidence="2">The sequence shown here is derived from an EMBL/GenBank/DDBJ whole genome shotgun (WGS) entry which is preliminary data.</text>
</comment>
<dbReference type="EMBL" id="JAELXT010000042">
    <property type="protein sequence ID" value="MBJ6128220.1"/>
    <property type="molecule type" value="Genomic_DNA"/>
</dbReference>
<reference evidence="3" key="1">
    <citation type="submission" date="2020-12" db="EMBL/GenBank/DDBJ databases">
        <title>Hymenobacter sp.</title>
        <authorList>
            <person name="Kim M.K."/>
        </authorList>
    </citation>
    <scope>NUCLEOTIDE SEQUENCE [LARGE SCALE GENOMIC DNA]</scope>
    <source>
        <strain evidence="3">BT325</strain>
    </source>
</reference>
<accession>A0ABS0Y843</accession>
<evidence type="ECO:0000256" key="1">
    <source>
        <dbReference type="SAM" id="SignalP"/>
    </source>
</evidence>
<keyword evidence="1" id="KW-0732">Signal</keyword>